<dbReference type="Pfam" id="PF10551">
    <property type="entry name" value="MULE"/>
    <property type="match status" value="1"/>
</dbReference>
<dbReference type="PANTHER" id="PTHR47718">
    <property type="entry name" value="OS01G0519700 PROTEIN"/>
    <property type="match status" value="1"/>
</dbReference>
<dbReference type="EMBL" id="JAQIZZ010000004">
    <property type="protein sequence ID" value="KAJ5543997.1"/>
    <property type="molecule type" value="Genomic_DNA"/>
</dbReference>
<dbReference type="Proteomes" id="UP001220324">
    <property type="component" value="Unassembled WGS sequence"/>
</dbReference>
<reference evidence="3" key="2">
    <citation type="submission" date="2023-01" db="EMBL/GenBank/DDBJ databases">
        <authorList>
            <person name="Petersen C."/>
        </authorList>
    </citation>
    <scope>NUCLEOTIDE SEQUENCE</scope>
    <source>
        <strain evidence="3">IBT 35679</strain>
    </source>
</reference>
<reference evidence="3 6" key="1">
    <citation type="journal article" date="2023" name="IMA Fungus">
        <title>Comparative genomic study of the Penicillium genus elucidates a diverse pangenome and 15 lateral gene transfer events.</title>
        <authorList>
            <person name="Petersen C."/>
            <person name="Sorensen T."/>
            <person name="Nielsen M.R."/>
            <person name="Sondergaard T.E."/>
            <person name="Sorensen J.L."/>
            <person name="Fitzpatrick D.A."/>
            <person name="Frisvad J.C."/>
            <person name="Nielsen K.L."/>
        </authorList>
    </citation>
    <scope>NUCLEOTIDE SEQUENCE [LARGE SCALE GENOMIC DNA]</scope>
    <source>
        <strain evidence="3 6">IBT 35679</strain>
    </source>
</reference>
<dbReference type="EMBL" id="JAQIZZ010000004">
    <property type="protein sequence ID" value="KAJ5543784.1"/>
    <property type="molecule type" value="Genomic_DNA"/>
</dbReference>
<evidence type="ECO:0000313" key="4">
    <source>
        <dbReference type="EMBL" id="KAJ5543954.1"/>
    </source>
</evidence>
<accession>A0AAD6GGM8</accession>
<feature type="region of interest" description="Disordered" evidence="1">
    <location>
        <begin position="1"/>
        <end position="24"/>
    </location>
</feature>
<feature type="region of interest" description="Disordered" evidence="1">
    <location>
        <begin position="58"/>
        <end position="82"/>
    </location>
</feature>
<dbReference type="InterPro" id="IPR018289">
    <property type="entry name" value="MULE_transposase_dom"/>
</dbReference>
<protein>
    <recommendedName>
        <fullName evidence="2">MULE transposase domain-containing protein</fullName>
    </recommendedName>
</protein>
<sequence>MDVEMDDSTPILTSEESDLEFDPIDHEIDLFEDWDELESEPDTIAEFHPLALFEYASEDEQSASGDEPQDTPRPGQVFDTPRDGLQALNKWAASCGHGLAISRSKRGRHGDISAVYIRCDRGRSYSAQISDADRRRRSSTRSTECPFRMTLRRCGMGGFYMTIEHLHHNHGPSRESTHPVHRRAIIQKSREEIILQLEQGIPIRHILTSLHQAKHLSIQAQDLHNLRQQVRLDLLDGRQSIQALLEELPKGGDWTFRYKVRPEDDTLFCLFGIHKSSIALLRKHSYVLWMDCTYKTNRYKMPMLNIVGVSSVGATFFAGFAFLQNEREESYRFALQSLIDVLDIEQITMPETIFTDKEQALLNAIHYVLPEAKSMLCLWHINQNIYKKARPLLTRWILDLIASGELLGVRTPEERRIEVIQRWQEMRQKWISVAFAMDIDSMERRWERFKLQYKQPIFVGLHAYIHREWILDSGLRFLRCHTRNNLHFDQISTSRNEGAHHVLKSDFRGPRGDLLTVVQSFERTICRRYEAIQSKVADQ</sequence>
<organism evidence="3 6">
    <name type="scientific">Penicillium frequentans</name>
    <dbReference type="NCBI Taxonomy" id="3151616"/>
    <lineage>
        <taxon>Eukaryota</taxon>
        <taxon>Fungi</taxon>
        <taxon>Dikarya</taxon>
        <taxon>Ascomycota</taxon>
        <taxon>Pezizomycotina</taxon>
        <taxon>Eurotiomycetes</taxon>
        <taxon>Eurotiomycetidae</taxon>
        <taxon>Eurotiales</taxon>
        <taxon>Aspergillaceae</taxon>
        <taxon>Penicillium</taxon>
    </lineage>
</organism>
<name>A0AAD6GGM8_9EURO</name>
<comment type="caution">
    <text evidence="3">The sequence shown here is derived from an EMBL/GenBank/DDBJ whole genome shotgun (WGS) entry which is preliminary data.</text>
</comment>
<feature type="domain" description="MULE transposase" evidence="2">
    <location>
        <begin position="287"/>
        <end position="384"/>
    </location>
</feature>
<evidence type="ECO:0000313" key="5">
    <source>
        <dbReference type="EMBL" id="KAJ5543997.1"/>
    </source>
</evidence>
<evidence type="ECO:0000313" key="3">
    <source>
        <dbReference type="EMBL" id="KAJ5543784.1"/>
    </source>
</evidence>
<keyword evidence="6" id="KW-1185">Reference proteome</keyword>
<dbReference type="PANTHER" id="PTHR47718:SF3">
    <property type="entry name" value="PROTEIN FAR1-RELATED SEQUENCE 5-LIKE"/>
    <property type="match status" value="1"/>
</dbReference>
<evidence type="ECO:0000259" key="2">
    <source>
        <dbReference type="Pfam" id="PF10551"/>
    </source>
</evidence>
<dbReference type="EMBL" id="JAQIZZ010000004">
    <property type="protein sequence ID" value="KAJ5543954.1"/>
    <property type="molecule type" value="Genomic_DNA"/>
</dbReference>
<gene>
    <name evidence="3" type="ORF">N7494_005063</name>
    <name evidence="4" type="ORF">N7494_005233</name>
    <name evidence="5" type="ORF">N7494_005276</name>
</gene>
<evidence type="ECO:0000313" key="6">
    <source>
        <dbReference type="Proteomes" id="UP001220324"/>
    </source>
</evidence>
<proteinExistence type="predicted"/>
<dbReference type="AlphaFoldDB" id="A0AAD6GGM8"/>
<evidence type="ECO:0000256" key="1">
    <source>
        <dbReference type="SAM" id="MobiDB-lite"/>
    </source>
</evidence>